<evidence type="ECO:0000256" key="1">
    <source>
        <dbReference type="ARBA" id="ARBA00022741"/>
    </source>
</evidence>
<keyword evidence="2" id="KW-0067">ATP-binding</keyword>
<evidence type="ECO:0000256" key="2">
    <source>
        <dbReference type="ARBA" id="ARBA00022840"/>
    </source>
</evidence>
<dbReference type="Pfam" id="PF07714">
    <property type="entry name" value="PK_Tyr_Ser-Thr"/>
    <property type="match status" value="1"/>
</dbReference>
<name>A0AA88A589_FICCA</name>
<dbReference type="SUPFAM" id="SSF56112">
    <property type="entry name" value="Protein kinase-like (PK-like)"/>
    <property type="match status" value="1"/>
</dbReference>
<sequence length="133" mass="14810">MSDVYGFGVVLVEVLIGKKLVSIQRSKQGTSPVTYFMQSMEEKKLFDIVDARVKKEGKKASITEFAELAKRCLNSNAKKRPAMKKVADELEKIRKSEIKASDAHDEQCSEEVEPETLVAPAVELFSSISSELL</sequence>
<dbReference type="GO" id="GO:0007166">
    <property type="term" value="P:cell surface receptor signaling pathway"/>
    <property type="evidence" value="ECO:0007669"/>
    <property type="project" value="InterPro"/>
</dbReference>
<dbReference type="Gene3D" id="1.10.510.10">
    <property type="entry name" value="Transferase(Phosphotransferase) domain 1"/>
    <property type="match status" value="1"/>
</dbReference>
<dbReference type="PANTHER" id="PTHR27005:SF515">
    <property type="entry name" value="WALL-ASSOCIATED RECEPTOR KINASE-LIKE 10-RELATED"/>
    <property type="match status" value="1"/>
</dbReference>
<accession>A0AA88A589</accession>
<dbReference type="InterPro" id="IPR011009">
    <property type="entry name" value="Kinase-like_dom_sf"/>
</dbReference>
<dbReference type="GO" id="GO:0005886">
    <property type="term" value="C:plasma membrane"/>
    <property type="evidence" value="ECO:0007669"/>
    <property type="project" value="TreeGrafter"/>
</dbReference>
<dbReference type="GO" id="GO:0004674">
    <property type="term" value="F:protein serine/threonine kinase activity"/>
    <property type="evidence" value="ECO:0007669"/>
    <property type="project" value="TreeGrafter"/>
</dbReference>
<evidence type="ECO:0000313" key="5">
    <source>
        <dbReference type="Proteomes" id="UP001187192"/>
    </source>
</evidence>
<dbReference type="PANTHER" id="PTHR27005">
    <property type="entry name" value="WALL-ASSOCIATED RECEPTOR KINASE-LIKE 21"/>
    <property type="match status" value="1"/>
</dbReference>
<keyword evidence="5" id="KW-1185">Reference proteome</keyword>
<organism evidence="4 5">
    <name type="scientific">Ficus carica</name>
    <name type="common">Common fig</name>
    <dbReference type="NCBI Taxonomy" id="3494"/>
    <lineage>
        <taxon>Eukaryota</taxon>
        <taxon>Viridiplantae</taxon>
        <taxon>Streptophyta</taxon>
        <taxon>Embryophyta</taxon>
        <taxon>Tracheophyta</taxon>
        <taxon>Spermatophyta</taxon>
        <taxon>Magnoliopsida</taxon>
        <taxon>eudicotyledons</taxon>
        <taxon>Gunneridae</taxon>
        <taxon>Pentapetalae</taxon>
        <taxon>rosids</taxon>
        <taxon>fabids</taxon>
        <taxon>Rosales</taxon>
        <taxon>Moraceae</taxon>
        <taxon>Ficeae</taxon>
        <taxon>Ficus</taxon>
    </lineage>
</organism>
<dbReference type="PROSITE" id="PS50011">
    <property type="entry name" value="PROTEIN_KINASE_DOM"/>
    <property type="match status" value="1"/>
</dbReference>
<dbReference type="GO" id="GO:0005524">
    <property type="term" value="F:ATP binding"/>
    <property type="evidence" value="ECO:0007669"/>
    <property type="project" value="UniProtKB-KW"/>
</dbReference>
<keyword evidence="1" id="KW-0547">Nucleotide-binding</keyword>
<evidence type="ECO:0000259" key="3">
    <source>
        <dbReference type="PROSITE" id="PS50011"/>
    </source>
</evidence>
<reference evidence="4" key="1">
    <citation type="submission" date="2023-07" db="EMBL/GenBank/DDBJ databases">
        <title>draft genome sequence of fig (Ficus carica).</title>
        <authorList>
            <person name="Takahashi T."/>
            <person name="Nishimura K."/>
        </authorList>
    </citation>
    <scope>NUCLEOTIDE SEQUENCE</scope>
</reference>
<dbReference type="InterPro" id="IPR000719">
    <property type="entry name" value="Prot_kinase_dom"/>
</dbReference>
<dbReference type="InterPro" id="IPR045274">
    <property type="entry name" value="WAK-like"/>
</dbReference>
<dbReference type="EMBL" id="BTGU01000021">
    <property type="protein sequence ID" value="GMN45935.1"/>
    <property type="molecule type" value="Genomic_DNA"/>
</dbReference>
<gene>
    <name evidence="4" type="ORF">TIFTF001_015121</name>
</gene>
<evidence type="ECO:0000313" key="4">
    <source>
        <dbReference type="EMBL" id="GMN45935.1"/>
    </source>
</evidence>
<dbReference type="InterPro" id="IPR001245">
    <property type="entry name" value="Ser-Thr/Tyr_kinase_cat_dom"/>
</dbReference>
<proteinExistence type="predicted"/>
<feature type="domain" description="Protein kinase" evidence="3">
    <location>
        <begin position="1"/>
        <end position="93"/>
    </location>
</feature>
<protein>
    <recommendedName>
        <fullName evidence="3">Protein kinase domain-containing protein</fullName>
    </recommendedName>
</protein>
<dbReference type="Proteomes" id="UP001187192">
    <property type="component" value="Unassembled WGS sequence"/>
</dbReference>
<dbReference type="AlphaFoldDB" id="A0AA88A589"/>
<comment type="caution">
    <text evidence="4">The sequence shown here is derived from an EMBL/GenBank/DDBJ whole genome shotgun (WGS) entry which is preliminary data.</text>
</comment>